<dbReference type="InterPro" id="IPR011032">
    <property type="entry name" value="GroES-like_sf"/>
</dbReference>
<dbReference type="SUPFAM" id="SSF50129">
    <property type="entry name" value="GroES-like"/>
    <property type="match status" value="1"/>
</dbReference>
<evidence type="ECO:0000256" key="3">
    <source>
        <dbReference type="ARBA" id="ARBA00023002"/>
    </source>
</evidence>
<dbReference type="AlphaFoldDB" id="A0A8S4A111"/>
<dbReference type="OrthoDB" id="1879366at2759"/>
<dbReference type="InterPro" id="IPR036291">
    <property type="entry name" value="NAD(P)-bd_dom_sf"/>
</dbReference>
<dbReference type="InterPro" id="IPR013154">
    <property type="entry name" value="ADH-like_N"/>
</dbReference>
<evidence type="ECO:0000256" key="2">
    <source>
        <dbReference type="ARBA" id="ARBA00022833"/>
    </source>
</evidence>
<dbReference type="SUPFAM" id="SSF51735">
    <property type="entry name" value="NAD(P)-binding Rossmann-fold domains"/>
    <property type="match status" value="1"/>
</dbReference>
<dbReference type="SMART" id="SM00829">
    <property type="entry name" value="PKS_ER"/>
    <property type="match status" value="1"/>
</dbReference>
<keyword evidence="2" id="KW-0862">Zinc</keyword>
<feature type="domain" description="Enoyl reductase (ER)" evidence="4">
    <location>
        <begin position="36"/>
        <end position="355"/>
    </location>
</feature>
<keyword evidence="1" id="KW-0479">Metal-binding</keyword>
<dbReference type="GO" id="GO:0016491">
    <property type="term" value="F:oxidoreductase activity"/>
    <property type="evidence" value="ECO:0007669"/>
    <property type="project" value="UniProtKB-KW"/>
</dbReference>
<dbReference type="InterPro" id="IPR050129">
    <property type="entry name" value="Zn_alcohol_dh"/>
</dbReference>
<name>A0A8S4A111_9EUPU</name>
<dbReference type="EMBL" id="CAJHNH020005556">
    <property type="protein sequence ID" value="CAG5132666.1"/>
    <property type="molecule type" value="Genomic_DNA"/>
</dbReference>
<comment type="caution">
    <text evidence="5">The sequence shown here is derived from an EMBL/GenBank/DDBJ whole genome shotgun (WGS) entry which is preliminary data.</text>
</comment>
<dbReference type="Pfam" id="PF00107">
    <property type="entry name" value="ADH_zinc_N"/>
    <property type="match status" value="1"/>
</dbReference>
<evidence type="ECO:0000313" key="5">
    <source>
        <dbReference type="EMBL" id="CAG5132666.1"/>
    </source>
</evidence>
<gene>
    <name evidence="5" type="ORF">CUNI_LOCUS18224</name>
</gene>
<organism evidence="5 6">
    <name type="scientific">Candidula unifasciata</name>
    <dbReference type="NCBI Taxonomy" id="100452"/>
    <lineage>
        <taxon>Eukaryota</taxon>
        <taxon>Metazoa</taxon>
        <taxon>Spiralia</taxon>
        <taxon>Lophotrochozoa</taxon>
        <taxon>Mollusca</taxon>
        <taxon>Gastropoda</taxon>
        <taxon>Heterobranchia</taxon>
        <taxon>Euthyneura</taxon>
        <taxon>Panpulmonata</taxon>
        <taxon>Eupulmonata</taxon>
        <taxon>Stylommatophora</taxon>
        <taxon>Helicina</taxon>
        <taxon>Helicoidea</taxon>
        <taxon>Geomitridae</taxon>
        <taxon>Candidula</taxon>
    </lineage>
</organism>
<dbReference type="GO" id="GO:0046872">
    <property type="term" value="F:metal ion binding"/>
    <property type="evidence" value="ECO:0007669"/>
    <property type="project" value="UniProtKB-KW"/>
</dbReference>
<dbReference type="Proteomes" id="UP000678393">
    <property type="component" value="Unassembled WGS sequence"/>
</dbReference>
<dbReference type="PANTHER" id="PTHR43401">
    <property type="entry name" value="L-THREONINE 3-DEHYDROGENASE"/>
    <property type="match status" value="1"/>
</dbReference>
<reference evidence="5" key="1">
    <citation type="submission" date="2021-04" db="EMBL/GenBank/DDBJ databases">
        <authorList>
            <consortium name="Molecular Ecology Group"/>
        </authorList>
    </citation>
    <scope>NUCLEOTIDE SEQUENCE</scope>
</reference>
<sequence length="369" mass="40210">MIKAGLNENELQALRRLGGEPNIQSSNFQSSSSMISHSLAEASSSMPVPETPYSGVTVKIEYAGACFDEGQTRRKRLSLKFPGNEIAGTIYDIGANLPNSNYTVGDRVIIVPDDDSNTGYTEFLPVEDTSRVIQVPNNVPLEVAAMLPGSALTAYAAVNCAKPHVEKLRKVKSCVNVLVVGAGGLGLWTIKLAKYFLGHDCNNVRVFVADNSIDRLLTAQDHGCYDIIHWNEEDHEQYIHERTLDSCRGGVDVIIDFVGSHRSMQRALKVLNREGVILVGGNSTSETNISLTALAAKQQSIVGIPQGNLNQLIELLNAVADKTLEVPQYQVFPVDEANKVFEDLTECRITGRAVFKFGSQSSAHLVDNH</sequence>
<accession>A0A8S4A111</accession>
<evidence type="ECO:0000256" key="1">
    <source>
        <dbReference type="ARBA" id="ARBA00022723"/>
    </source>
</evidence>
<evidence type="ECO:0000313" key="6">
    <source>
        <dbReference type="Proteomes" id="UP000678393"/>
    </source>
</evidence>
<proteinExistence type="predicted"/>
<protein>
    <recommendedName>
        <fullName evidence="4">Enoyl reductase (ER) domain-containing protein</fullName>
    </recommendedName>
</protein>
<dbReference type="InterPro" id="IPR013149">
    <property type="entry name" value="ADH-like_C"/>
</dbReference>
<keyword evidence="6" id="KW-1185">Reference proteome</keyword>
<evidence type="ECO:0000259" key="4">
    <source>
        <dbReference type="SMART" id="SM00829"/>
    </source>
</evidence>
<dbReference type="PANTHER" id="PTHR43401:SF2">
    <property type="entry name" value="L-THREONINE 3-DEHYDROGENASE"/>
    <property type="match status" value="1"/>
</dbReference>
<dbReference type="Pfam" id="PF08240">
    <property type="entry name" value="ADH_N"/>
    <property type="match status" value="1"/>
</dbReference>
<keyword evidence="3" id="KW-0560">Oxidoreductase</keyword>
<dbReference type="Gene3D" id="3.90.180.10">
    <property type="entry name" value="Medium-chain alcohol dehydrogenases, catalytic domain"/>
    <property type="match status" value="1"/>
</dbReference>
<dbReference type="InterPro" id="IPR020843">
    <property type="entry name" value="ER"/>
</dbReference>